<reference evidence="3" key="1">
    <citation type="submission" date="2016-03" db="EMBL/GenBank/DDBJ databases">
        <authorList>
            <person name="Ploux O."/>
        </authorList>
    </citation>
    <scope>NUCLEOTIDE SEQUENCE [LARGE SCALE GENOMIC DNA]</scope>
</reference>
<dbReference type="OrthoDB" id="22180at10239"/>
<protein>
    <submittedName>
        <fullName evidence="2">Uncharacterized protein</fullName>
    </submittedName>
</protein>
<keyword evidence="1" id="KW-0812">Transmembrane</keyword>
<dbReference type="GeneID" id="29124475"/>
<dbReference type="EMBL" id="KU963246">
    <property type="protein sequence ID" value="AMS02421.1"/>
    <property type="molecule type" value="Genomic_DNA"/>
</dbReference>
<name>A0A142K8I8_9CAUD</name>
<evidence type="ECO:0000313" key="3">
    <source>
        <dbReference type="Proteomes" id="UP000207764"/>
    </source>
</evidence>
<feature type="transmembrane region" description="Helical" evidence="1">
    <location>
        <begin position="94"/>
        <end position="112"/>
    </location>
</feature>
<proteinExistence type="predicted"/>
<gene>
    <name evidence="2" type="primary">20</name>
    <name evidence="2" type="ORF">SEA_SOILASSASSIN_20</name>
</gene>
<dbReference type="KEGG" id="vg:29124475"/>
<dbReference type="Proteomes" id="UP000207764">
    <property type="component" value="Segment"/>
</dbReference>
<organism evidence="2 3">
    <name type="scientific">Gordonia phage SoilAssassin</name>
    <dbReference type="NCBI Taxonomy" id="1821562"/>
    <lineage>
        <taxon>Viruses</taxon>
        <taxon>Duplodnaviria</taxon>
        <taxon>Heunggongvirae</taxon>
        <taxon>Uroviricota</taxon>
        <taxon>Caudoviricetes</taxon>
        <taxon>Attisvirus</taxon>
        <taxon>Attisvirus attis</taxon>
    </lineage>
</organism>
<feature type="transmembrane region" description="Helical" evidence="1">
    <location>
        <begin position="44"/>
        <end position="62"/>
    </location>
</feature>
<feature type="transmembrane region" description="Helical" evidence="1">
    <location>
        <begin position="69"/>
        <end position="88"/>
    </location>
</feature>
<evidence type="ECO:0000313" key="2">
    <source>
        <dbReference type="EMBL" id="AMS02421.1"/>
    </source>
</evidence>
<keyword evidence="1" id="KW-1133">Transmembrane helix</keyword>
<evidence type="ECO:0000256" key="1">
    <source>
        <dbReference type="SAM" id="Phobius"/>
    </source>
</evidence>
<accession>A0A142K8I8</accession>
<feature type="transmembrane region" description="Helical" evidence="1">
    <location>
        <begin position="20"/>
        <end position="38"/>
    </location>
</feature>
<keyword evidence="1" id="KW-0472">Membrane</keyword>
<dbReference type="RefSeq" id="YP_009303015.1">
    <property type="nucleotide sequence ID" value="NC_031251.1"/>
</dbReference>
<sequence>MSVPTHTPARLILGREPAMISSAIMMIVGLISGFWLPISPGTQALIQTLVGAALALWVFIAVRENIVPGILAVVQAALPLVVVAGADLTTDEQGQIYAAAAILLALLARPNLTPKVPALDGQRVIEGEVVELETAGIASEVANQIGPQLDDIVRAIKDGQTIRVQDERPGE</sequence>